<reference evidence="2" key="1">
    <citation type="journal article" date="2020" name="Cell">
        <title>Large-Scale Comparative Analyses of Tick Genomes Elucidate Their Genetic Diversity and Vector Capacities.</title>
        <authorList>
            <consortium name="Tick Genome and Microbiome Consortium (TIGMIC)"/>
            <person name="Jia N."/>
            <person name="Wang J."/>
            <person name="Shi W."/>
            <person name="Du L."/>
            <person name="Sun Y."/>
            <person name="Zhan W."/>
            <person name="Jiang J.F."/>
            <person name="Wang Q."/>
            <person name="Zhang B."/>
            <person name="Ji P."/>
            <person name="Bell-Sakyi L."/>
            <person name="Cui X.M."/>
            <person name="Yuan T.T."/>
            <person name="Jiang B.G."/>
            <person name="Yang W.F."/>
            <person name="Lam T.T."/>
            <person name="Chang Q.C."/>
            <person name="Ding S.J."/>
            <person name="Wang X.J."/>
            <person name="Zhu J.G."/>
            <person name="Ruan X.D."/>
            <person name="Zhao L."/>
            <person name="Wei J.T."/>
            <person name="Ye R.Z."/>
            <person name="Que T.C."/>
            <person name="Du C.H."/>
            <person name="Zhou Y.H."/>
            <person name="Cheng J.X."/>
            <person name="Dai P.F."/>
            <person name="Guo W.B."/>
            <person name="Han X.H."/>
            <person name="Huang E.J."/>
            <person name="Li L.F."/>
            <person name="Wei W."/>
            <person name="Gao Y.C."/>
            <person name="Liu J.Z."/>
            <person name="Shao H.Z."/>
            <person name="Wang X."/>
            <person name="Wang C.C."/>
            <person name="Yang T.C."/>
            <person name="Huo Q.B."/>
            <person name="Li W."/>
            <person name="Chen H.Y."/>
            <person name="Chen S.E."/>
            <person name="Zhou L.G."/>
            <person name="Ni X.B."/>
            <person name="Tian J.H."/>
            <person name="Sheng Y."/>
            <person name="Liu T."/>
            <person name="Pan Y.S."/>
            <person name="Xia L.Y."/>
            <person name="Li J."/>
            <person name="Zhao F."/>
            <person name="Cao W.C."/>
        </authorList>
    </citation>
    <scope>NUCLEOTIDE SEQUENCE</scope>
    <source>
        <strain evidence="2">Rsan-2018</strain>
    </source>
</reference>
<evidence type="ECO:0000313" key="2">
    <source>
        <dbReference type="EMBL" id="KAH7939038.1"/>
    </source>
</evidence>
<reference evidence="2" key="2">
    <citation type="submission" date="2021-09" db="EMBL/GenBank/DDBJ databases">
        <authorList>
            <person name="Jia N."/>
            <person name="Wang J."/>
            <person name="Shi W."/>
            <person name="Du L."/>
            <person name="Sun Y."/>
            <person name="Zhan W."/>
            <person name="Jiang J."/>
            <person name="Wang Q."/>
            <person name="Zhang B."/>
            <person name="Ji P."/>
            <person name="Sakyi L.B."/>
            <person name="Cui X."/>
            <person name="Yuan T."/>
            <person name="Jiang B."/>
            <person name="Yang W."/>
            <person name="Lam T.T.-Y."/>
            <person name="Chang Q."/>
            <person name="Ding S."/>
            <person name="Wang X."/>
            <person name="Zhu J."/>
            <person name="Ruan X."/>
            <person name="Zhao L."/>
            <person name="Wei J."/>
            <person name="Que T."/>
            <person name="Du C."/>
            <person name="Cheng J."/>
            <person name="Dai P."/>
            <person name="Han X."/>
            <person name="Huang E."/>
            <person name="Gao Y."/>
            <person name="Liu J."/>
            <person name="Shao H."/>
            <person name="Ye R."/>
            <person name="Li L."/>
            <person name="Wei W."/>
            <person name="Wang X."/>
            <person name="Wang C."/>
            <person name="Huo Q."/>
            <person name="Li W."/>
            <person name="Guo W."/>
            <person name="Chen H."/>
            <person name="Chen S."/>
            <person name="Zhou L."/>
            <person name="Zhou L."/>
            <person name="Ni X."/>
            <person name="Tian J."/>
            <person name="Zhou Y."/>
            <person name="Sheng Y."/>
            <person name="Liu T."/>
            <person name="Pan Y."/>
            <person name="Xia L."/>
            <person name="Li J."/>
            <person name="Zhao F."/>
            <person name="Cao W."/>
        </authorList>
    </citation>
    <scope>NUCLEOTIDE SEQUENCE</scope>
    <source>
        <strain evidence="2">Rsan-2018</strain>
        <tissue evidence="2">Larvae</tissue>
    </source>
</reference>
<dbReference type="VEuPathDB" id="VectorBase:RSAN_044163"/>
<dbReference type="InterPro" id="IPR011333">
    <property type="entry name" value="SKP1/BTB/POZ_sf"/>
</dbReference>
<dbReference type="Proteomes" id="UP000821837">
    <property type="component" value="Chromosome 8"/>
</dbReference>
<dbReference type="SUPFAM" id="SSF54695">
    <property type="entry name" value="POZ domain"/>
    <property type="match status" value="1"/>
</dbReference>
<organism evidence="2 3">
    <name type="scientific">Rhipicephalus sanguineus</name>
    <name type="common">Brown dog tick</name>
    <name type="synonym">Ixodes sanguineus</name>
    <dbReference type="NCBI Taxonomy" id="34632"/>
    <lineage>
        <taxon>Eukaryota</taxon>
        <taxon>Metazoa</taxon>
        <taxon>Ecdysozoa</taxon>
        <taxon>Arthropoda</taxon>
        <taxon>Chelicerata</taxon>
        <taxon>Arachnida</taxon>
        <taxon>Acari</taxon>
        <taxon>Parasitiformes</taxon>
        <taxon>Ixodida</taxon>
        <taxon>Ixodoidea</taxon>
        <taxon>Ixodidae</taxon>
        <taxon>Rhipicephalinae</taxon>
        <taxon>Rhipicephalus</taxon>
        <taxon>Rhipicephalus</taxon>
    </lineage>
</organism>
<gene>
    <name evidence="2" type="ORF">HPB52_005073</name>
</gene>
<accession>A0A9D4SPC6</accession>
<dbReference type="Gene3D" id="3.30.710.10">
    <property type="entry name" value="Potassium Channel Kv1.1, Chain A"/>
    <property type="match status" value="1"/>
</dbReference>
<dbReference type="Pfam" id="PF00651">
    <property type="entry name" value="BTB"/>
    <property type="match status" value="1"/>
</dbReference>
<evidence type="ECO:0000259" key="1">
    <source>
        <dbReference type="Pfam" id="PF00651"/>
    </source>
</evidence>
<protein>
    <recommendedName>
        <fullName evidence="1">BTB domain-containing protein</fullName>
    </recommendedName>
</protein>
<proteinExistence type="predicted"/>
<keyword evidence="3" id="KW-1185">Reference proteome</keyword>
<dbReference type="InterPro" id="IPR000210">
    <property type="entry name" value="BTB/POZ_dom"/>
</dbReference>
<dbReference type="AlphaFoldDB" id="A0A9D4SPC6"/>
<dbReference type="EMBL" id="JABSTV010001254">
    <property type="protein sequence ID" value="KAH7939038.1"/>
    <property type="molecule type" value="Genomic_DNA"/>
</dbReference>
<evidence type="ECO:0000313" key="3">
    <source>
        <dbReference type="Proteomes" id="UP000821837"/>
    </source>
</evidence>
<name>A0A9D4SPC6_RHISA</name>
<feature type="domain" description="BTB" evidence="1">
    <location>
        <begin position="56"/>
        <end position="158"/>
    </location>
</feature>
<sequence>MEAAKKPMDPADDDVAGKADNRDIVTIWSEAAILFEHSGERNDFAPGAAARCMPGLREQRKNREFCDIAFRALDGSEIWAHRFVMAARYSGCHALFAIAKEGMNPEDKLLPPMRLVVEDLGSDFIQLLVDIAYHIPLHDLVGPHNVADVLDLSEKLKCLAWEIL</sequence>
<comment type="caution">
    <text evidence="2">The sequence shown here is derived from an EMBL/GenBank/DDBJ whole genome shotgun (WGS) entry which is preliminary data.</text>
</comment>